<evidence type="ECO:0000256" key="2">
    <source>
        <dbReference type="SAM" id="SignalP"/>
    </source>
</evidence>
<feature type="signal peptide" evidence="2">
    <location>
        <begin position="1"/>
        <end position="24"/>
    </location>
</feature>
<proteinExistence type="predicted"/>
<dbReference type="GO" id="GO:0016787">
    <property type="term" value="F:hydrolase activity"/>
    <property type="evidence" value="ECO:0007669"/>
    <property type="project" value="UniProtKB-ARBA"/>
</dbReference>
<dbReference type="HOGENOM" id="CLU_043662_0_0_11"/>
<reference evidence="3 4" key="1">
    <citation type="journal article" date="2009" name="Stand. Genomic Sci.">
        <title>Complete genome sequence of Stackebrandtia nassauensis type strain (LLR-40K-21).</title>
        <authorList>
            <person name="Munk C."/>
            <person name="Lapidus A."/>
            <person name="Copeland A."/>
            <person name="Jando M."/>
            <person name="Mayilraj S."/>
            <person name="Glavina Del Rio T."/>
            <person name="Nolan M."/>
            <person name="Chen F."/>
            <person name="Lucas S."/>
            <person name="Tice H."/>
            <person name="Cheng J.F."/>
            <person name="Han C."/>
            <person name="Detter J.C."/>
            <person name="Bruce D."/>
            <person name="Goodwin L."/>
            <person name="Chain P."/>
            <person name="Pitluck S."/>
            <person name="Goker M."/>
            <person name="Ovchinikova G."/>
            <person name="Pati A."/>
            <person name="Ivanova N."/>
            <person name="Mavromatis K."/>
            <person name="Chen A."/>
            <person name="Palaniappan K."/>
            <person name="Land M."/>
            <person name="Hauser L."/>
            <person name="Chang Y.J."/>
            <person name="Jeffries C.D."/>
            <person name="Bristow J."/>
            <person name="Eisen J.A."/>
            <person name="Markowitz V."/>
            <person name="Hugenholtz P."/>
            <person name="Kyrpides N.C."/>
            <person name="Klenk H.P."/>
        </authorList>
    </citation>
    <scope>NUCLEOTIDE SEQUENCE [LARGE SCALE GENOMIC DNA]</scope>
    <source>
        <strain evidence="4">DSM 44728 / CIP 108903 / NRRL B-16338 / NBRC 102104 / LLR-40K-21</strain>
    </source>
</reference>
<dbReference type="Proteomes" id="UP000000844">
    <property type="component" value="Chromosome"/>
</dbReference>
<sequence length="519" mass="57421">MRARRKVATGFAILTIALPSPAYASAANADIGDIPEGTSARKVMLIDIDGVRWDKLKQVDTPNIDALASAGQIGPSYIHGTDVARTDSGPGHSNILTGTWPDKHRVKDNSFSGNNLDSYPDVLSRLETAKPELSTFSILDWQPINENIIGSPDAKMRQSTEGGARASDRRSTDTVVEALSRHNPDVGYVYFHEPDEMGHDVGSSSPEYLSAIEHVDAQIGRIVDAVKARDSYPEEDWLFLATTDHGFSYDEHGTNRHRTREVWTLAAGGDIPVTRTATRQWRQVDIPPTVFKHLGITPNPSWGWDGVPIGTASRDPFDTLKSSLRKAVDEPAKPDNLLGFTKYMPSGWSVEEKTPAVGVTEYRGWSLMTGQFWATSQSDQGRESFFRGRDVIAVADADEWNDKGDPVSDGKRLDSTLLSPWQNVQPGMSIKVSYLSHYRQVDRDADPQKAQLVLRFDDGTKSVLWSRKSSSGDAFDISKSESFSARIPAGVEKVRVGWRMYDAANNFYWAFDDPRITVA</sequence>
<dbReference type="OrthoDB" id="1956004at2"/>
<dbReference type="eggNOG" id="COG1524">
    <property type="taxonomic scope" value="Bacteria"/>
</dbReference>
<keyword evidence="2" id="KW-0732">Signal</keyword>
<dbReference type="AlphaFoldDB" id="D3PX84"/>
<organism evidence="3 4">
    <name type="scientific">Stackebrandtia nassauensis (strain DSM 44728 / CIP 108903 / NRRL B-16338 / NBRC 102104 / LLR-40K-21)</name>
    <dbReference type="NCBI Taxonomy" id="446470"/>
    <lineage>
        <taxon>Bacteria</taxon>
        <taxon>Bacillati</taxon>
        <taxon>Actinomycetota</taxon>
        <taxon>Actinomycetes</taxon>
        <taxon>Glycomycetales</taxon>
        <taxon>Glycomycetaceae</taxon>
        <taxon>Stackebrandtia</taxon>
    </lineage>
</organism>
<evidence type="ECO:0000313" key="3">
    <source>
        <dbReference type="EMBL" id="ADD41347.1"/>
    </source>
</evidence>
<dbReference type="PANTHER" id="PTHR10151:SF120">
    <property type="entry name" value="BIS(5'-ADENOSYL)-TRIPHOSPHATASE"/>
    <property type="match status" value="1"/>
</dbReference>
<dbReference type="InterPro" id="IPR002591">
    <property type="entry name" value="Phosphodiest/P_Trfase"/>
</dbReference>
<dbReference type="Gene3D" id="3.40.720.10">
    <property type="entry name" value="Alkaline Phosphatase, subunit A"/>
    <property type="match status" value="1"/>
</dbReference>
<feature type="chain" id="PRO_5003049530" evidence="2">
    <location>
        <begin position="25"/>
        <end position="519"/>
    </location>
</feature>
<dbReference type="EMBL" id="CP001778">
    <property type="protein sequence ID" value="ADD41347.1"/>
    <property type="molecule type" value="Genomic_DNA"/>
</dbReference>
<dbReference type="RefSeq" id="WP_013016918.1">
    <property type="nucleotide sequence ID" value="NC_013947.1"/>
</dbReference>
<name>D3PX84_STANL</name>
<dbReference type="SUPFAM" id="SSF53649">
    <property type="entry name" value="Alkaline phosphatase-like"/>
    <property type="match status" value="1"/>
</dbReference>
<gene>
    <name evidence="3" type="ordered locus">Snas_1644</name>
</gene>
<feature type="region of interest" description="Disordered" evidence="1">
    <location>
        <begin position="153"/>
        <end position="172"/>
    </location>
</feature>
<dbReference type="PANTHER" id="PTHR10151">
    <property type="entry name" value="ECTONUCLEOTIDE PYROPHOSPHATASE/PHOSPHODIESTERASE"/>
    <property type="match status" value="1"/>
</dbReference>
<dbReference type="InterPro" id="IPR017850">
    <property type="entry name" value="Alkaline_phosphatase_core_sf"/>
</dbReference>
<protein>
    <submittedName>
        <fullName evidence="3">Type I phosphodiesterase/nucleotide pyrophosphatase</fullName>
    </submittedName>
</protein>
<keyword evidence="4" id="KW-1185">Reference proteome</keyword>
<dbReference type="STRING" id="446470.Snas_1644"/>
<dbReference type="Pfam" id="PF01663">
    <property type="entry name" value="Phosphodiest"/>
    <property type="match status" value="1"/>
</dbReference>
<evidence type="ECO:0000313" key="4">
    <source>
        <dbReference type="Proteomes" id="UP000000844"/>
    </source>
</evidence>
<evidence type="ECO:0000256" key="1">
    <source>
        <dbReference type="SAM" id="MobiDB-lite"/>
    </source>
</evidence>
<dbReference type="KEGG" id="sna:Snas_1644"/>
<accession>D3PX84</accession>